<feature type="transmembrane region" description="Helical" evidence="4">
    <location>
        <begin position="459"/>
        <end position="478"/>
    </location>
</feature>
<proteinExistence type="predicted"/>
<feature type="transmembrane region" description="Helical" evidence="4">
    <location>
        <begin position="408"/>
        <end position="428"/>
    </location>
</feature>
<feature type="transmembrane region" description="Helical" evidence="4">
    <location>
        <begin position="33"/>
        <end position="51"/>
    </location>
</feature>
<accession>A0A7W5P7Z8</accession>
<keyword evidence="7" id="KW-1185">Reference proteome</keyword>
<dbReference type="PANTHER" id="PTHR24421:SF61">
    <property type="entry name" value="OXYGEN SENSOR HISTIDINE KINASE NREB"/>
    <property type="match status" value="1"/>
</dbReference>
<dbReference type="PANTHER" id="PTHR24421">
    <property type="entry name" value="NITRATE/NITRITE SENSOR PROTEIN NARX-RELATED"/>
    <property type="match status" value="1"/>
</dbReference>
<evidence type="ECO:0000256" key="1">
    <source>
        <dbReference type="ARBA" id="ARBA00022679"/>
    </source>
</evidence>
<comment type="caution">
    <text evidence="6">The sequence shown here is derived from an EMBL/GenBank/DDBJ whole genome shotgun (WGS) entry which is preliminary data.</text>
</comment>
<gene>
    <name evidence="6" type="ORF">FHX39_002355</name>
</gene>
<organism evidence="6 7">
    <name type="scientific">Microlunatus antarcticus</name>
    <dbReference type="NCBI Taxonomy" id="53388"/>
    <lineage>
        <taxon>Bacteria</taxon>
        <taxon>Bacillati</taxon>
        <taxon>Actinomycetota</taxon>
        <taxon>Actinomycetes</taxon>
        <taxon>Propionibacteriales</taxon>
        <taxon>Propionibacteriaceae</taxon>
        <taxon>Microlunatus</taxon>
    </lineage>
</organism>
<dbReference type="Pfam" id="PF13581">
    <property type="entry name" value="HATPase_c_2"/>
    <property type="match status" value="1"/>
</dbReference>
<keyword evidence="4" id="KW-0812">Transmembrane</keyword>
<dbReference type="InterPro" id="IPR036890">
    <property type="entry name" value="HATPase_C_sf"/>
</dbReference>
<dbReference type="Gene3D" id="3.30.565.10">
    <property type="entry name" value="Histidine kinase-like ATPase, C-terminal domain"/>
    <property type="match status" value="1"/>
</dbReference>
<dbReference type="GO" id="GO:0000160">
    <property type="term" value="P:phosphorelay signal transduction system"/>
    <property type="evidence" value="ECO:0007669"/>
    <property type="project" value="UniProtKB-KW"/>
</dbReference>
<dbReference type="AlphaFoldDB" id="A0A7W5P7Z8"/>
<feature type="transmembrane region" description="Helical" evidence="4">
    <location>
        <begin position="514"/>
        <end position="539"/>
    </location>
</feature>
<keyword evidence="2 6" id="KW-0418">Kinase</keyword>
<dbReference type="Proteomes" id="UP000565572">
    <property type="component" value="Unassembled WGS sequence"/>
</dbReference>
<keyword evidence="4" id="KW-1133">Transmembrane helix</keyword>
<evidence type="ECO:0000259" key="5">
    <source>
        <dbReference type="Pfam" id="PF13581"/>
    </source>
</evidence>
<dbReference type="GO" id="GO:0016301">
    <property type="term" value="F:kinase activity"/>
    <property type="evidence" value="ECO:0007669"/>
    <property type="project" value="UniProtKB-KW"/>
</dbReference>
<evidence type="ECO:0000256" key="2">
    <source>
        <dbReference type="ARBA" id="ARBA00022777"/>
    </source>
</evidence>
<dbReference type="InterPro" id="IPR003594">
    <property type="entry name" value="HATPase_dom"/>
</dbReference>
<feature type="transmembrane region" description="Helical" evidence="4">
    <location>
        <begin position="545"/>
        <end position="563"/>
    </location>
</feature>
<evidence type="ECO:0000313" key="6">
    <source>
        <dbReference type="EMBL" id="MBB3327411.1"/>
    </source>
</evidence>
<dbReference type="RefSeq" id="WP_183338625.1">
    <property type="nucleotide sequence ID" value="NZ_JACHZG010000001.1"/>
</dbReference>
<dbReference type="InterPro" id="IPR050482">
    <property type="entry name" value="Sensor_HK_TwoCompSys"/>
</dbReference>
<evidence type="ECO:0000256" key="4">
    <source>
        <dbReference type="SAM" id="Phobius"/>
    </source>
</evidence>
<evidence type="ECO:0000313" key="7">
    <source>
        <dbReference type="Proteomes" id="UP000565572"/>
    </source>
</evidence>
<keyword evidence="4" id="KW-0472">Membrane</keyword>
<keyword evidence="3" id="KW-0902">Two-component regulatory system</keyword>
<reference evidence="6 7" key="1">
    <citation type="submission" date="2020-08" db="EMBL/GenBank/DDBJ databases">
        <title>Sequencing the genomes of 1000 actinobacteria strains.</title>
        <authorList>
            <person name="Klenk H.-P."/>
        </authorList>
    </citation>
    <scope>NUCLEOTIDE SEQUENCE [LARGE SCALE GENOMIC DNA]</scope>
    <source>
        <strain evidence="6 7">DSM 11053</strain>
    </source>
</reference>
<keyword evidence="1" id="KW-0808">Transferase</keyword>
<sequence>MTTMIDRVLAVSSVVGLAPGLFQLSMQGPGLAVWWLLPFCVLQGVVVLGMVVQATRRRPFRPWAGAFAVLTLVAVSTFPSAAPPVLVGPQPFLWWQVGLAVVCAGLWRGIGAGVGYGVLLAAAWTVARTTPAGGATGLTIAAAEGVFGVVAGIVIAVVARGMLDSAVAADARAREVSAVELRQAVEKALAEERARLDQLIHDDVMTTLAAAAHSTEATTGRATALLARHTLAVIDARPEASADGVLSVSVLARLVEQTVRRVSPDVVLVERVDVGAALSPVPSAVAGSVLTALREAVRNTVHHAQARRTEVELRAGLRAGTLHLVVRVVDDGRGFDLTAVAADRFGVRGSMLEACRRVGVRPRLRTAPGRGTEFELGWSGSAVAPERVVVVPPGADDRLPVDFPTGQFVAAVWAAVGVGVGVGLVTFGSLESPPAVLTGMVVVLLATYLVLAPYDGLRLPLGVTVVVVALEVALALLMTQAVVRYDQPDVLHWHTFPADLVMVVLVVRGRPGWAVGALLAVEAGITWTCITSGLGWGGLLRAGSGQVLVVAVVILVTRVLRAISRRQVVLRSQEDAALDASARQHVALVQRALWMADLRAQSRSVLERLSEGTGPVPVGLRQEALLVEATLRESLVARNVMSDELAVLTEDARRRGVDVRLVDSRSTALPPRLGTVLLDVVRRSLATSSVARLVVRLAPEDGELAASVLTEDSVGTRLVRIDAFGVLTTSEVETRGA</sequence>
<protein>
    <submittedName>
        <fullName evidence="6">Signal transduction histidine kinase</fullName>
    </submittedName>
</protein>
<feature type="transmembrane region" description="Helical" evidence="4">
    <location>
        <begin position="93"/>
        <end position="119"/>
    </location>
</feature>
<evidence type="ECO:0000256" key="3">
    <source>
        <dbReference type="ARBA" id="ARBA00023012"/>
    </source>
</evidence>
<feature type="transmembrane region" description="Helical" evidence="4">
    <location>
        <begin position="63"/>
        <end position="81"/>
    </location>
</feature>
<feature type="domain" description="Histidine kinase/HSP90-like ATPase" evidence="5">
    <location>
        <begin position="278"/>
        <end position="341"/>
    </location>
</feature>
<feature type="transmembrane region" description="Helical" evidence="4">
    <location>
        <begin position="434"/>
        <end position="452"/>
    </location>
</feature>
<dbReference type="SUPFAM" id="SSF55874">
    <property type="entry name" value="ATPase domain of HSP90 chaperone/DNA topoisomerase II/histidine kinase"/>
    <property type="match status" value="1"/>
</dbReference>
<name>A0A7W5P7Z8_9ACTN</name>
<dbReference type="EMBL" id="JACHZG010000001">
    <property type="protein sequence ID" value="MBB3327411.1"/>
    <property type="molecule type" value="Genomic_DNA"/>
</dbReference>